<protein>
    <submittedName>
        <fullName evidence="2">Uncharacterized protein</fullName>
    </submittedName>
</protein>
<reference evidence="2" key="1">
    <citation type="submission" date="2005-08" db="EMBL/GenBank/DDBJ databases">
        <title>Complete sequence of Chlorobium chlorochromatii CaD3.</title>
        <authorList>
            <person name="Copeland A."/>
            <person name="Lucas S."/>
            <person name="Lapidus A."/>
            <person name="Barry K."/>
            <person name="Detter J.C."/>
            <person name="Glavina T."/>
            <person name="Hammon N."/>
            <person name="Israni S."/>
            <person name="Pitluck S."/>
            <person name="Bryant D."/>
            <person name="Schmutz J."/>
            <person name="Larimer F."/>
            <person name="Land M."/>
            <person name="Kyrpides N."/>
            <person name="Ivanova N."/>
            <person name="Richardson P."/>
        </authorList>
    </citation>
    <scope>NUCLEOTIDE SEQUENCE [LARGE SCALE GENOMIC DNA]</scope>
    <source>
        <strain evidence="2">CaD3</strain>
    </source>
</reference>
<dbReference type="EMBL" id="CP000108">
    <property type="protein sequence ID" value="ABB27467.1"/>
    <property type="molecule type" value="Genomic_DNA"/>
</dbReference>
<dbReference type="AlphaFoldDB" id="Q3AU58"/>
<sequence length="333" mass="37251">MKQKALLFFYGAALALLLVLFVVVSQQFLSLFAFLSALHPYVGMGFLALSGIILLFTLVTALLFFARPSEPSLPDNDVSPAMAAYVRYRVARVPTHPKHPEGSNAPKDQRWLRTNLKLLDGDAMEITREIATKNFFVGAFAQNTSYGTTTSLLNNIRMLWRIYTLHYRQHHFREFVALARDVYETLPLSDFRKEELPEHIKPIIQCSFSNTLASLLPGGNLLTPFFMNLFLSGSTNSYITCLTGIAATRYVQASTQEERHEVMQQSMFEASFMLKEVVRECNPILSVTISKAVKKAGMDSLDTMQQPSASSGVAQDIVAHLANSLRTILRDDG</sequence>
<keyword evidence="1" id="KW-0472">Membrane</keyword>
<feature type="transmembrane region" description="Helical" evidence="1">
    <location>
        <begin position="41"/>
        <end position="65"/>
    </location>
</feature>
<keyword evidence="1" id="KW-1133">Transmembrane helix</keyword>
<proteinExistence type="predicted"/>
<dbReference type="OrthoDB" id="596843at2"/>
<organism evidence="2">
    <name type="scientific">Chlorobium chlorochromatii (strain CaD3)</name>
    <dbReference type="NCBI Taxonomy" id="340177"/>
    <lineage>
        <taxon>Bacteria</taxon>
        <taxon>Pseudomonadati</taxon>
        <taxon>Chlorobiota</taxon>
        <taxon>Chlorobiia</taxon>
        <taxon>Chlorobiales</taxon>
        <taxon>Chlorobiaceae</taxon>
        <taxon>Chlorobium/Pelodictyon group</taxon>
        <taxon>Chlorobium</taxon>
    </lineage>
</organism>
<evidence type="ECO:0000256" key="1">
    <source>
        <dbReference type="SAM" id="Phobius"/>
    </source>
</evidence>
<dbReference type="HOGENOM" id="CLU_818498_0_0_10"/>
<gene>
    <name evidence="2" type="ordered locus">Cag_0189</name>
</gene>
<dbReference type="KEGG" id="cch:Cag_0189"/>
<keyword evidence="1" id="KW-0812">Transmembrane</keyword>
<dbReference type="eggNOG" id="COG3768">
    <property type="taxonomic scope" value="Bacteria"/>
</dbReference>
<accession>Q3AU58</accession>
<evidence type="ECO:0000313" key="2">
    <source>
        <dbReference type="EMBL" id="ABB27467.1"/>
    </source>
</evidence>
<dbReference type="STRING" id="340177.Cag_0189"/>
<name>Q3AU58_CHLCH</name>